<comment type="similarity">
    <text evidence="2">Belongs to the HAD-like hydrolase superfamily. CbbY/CbbZ/Gph/YieH family.</text>
</comment>
<dbReference type="AlphaFoldDB" id="A0A523QHK3"/>
<proteinExistence type="inferred from homology"/>
<keyword evidence="3" id="KW-0479">Metal-binding</keyword>
<comment type="cofactor">
    <cofactor evidence="1">
        <name>Mg(2+)</name>
        <dbReference type="ChEBI" id="CHEBI:18420"/>
    </cofactor>
</comment>
<name>A0A523QHK3_UNCAE</name>
<dbReference type="SFLD" id="SFLDG01129">
    <property type="entry name" value="C1.5:_HAD__Beta-PGM__Phosphata"/>
    <property type="match status" value="1"/>
</dbReference>
<comment type="caution">
    <text evidence="6">The sequence shown here is derived from an EMBL/GenBank/DDBJ whole genome shotgun (WGS) entry which is preliminary data.</text>
</comment>
<dbReference type="SFLD" id="SFLDS00003">
    <property type="entry name" value="Haloacid_Dehalogenase"/>
    <property type="match status" value="1"/>
</dbReference>
<dbReference type="InterPro" id="IPR041492">
    <property type="entry name" value="HAD_2"/>
</dbReference>
<evidence type="ECO:0000256" key="3">
    <source>
        <dbReference type="ARBA" id="ARBA00022723"/>
    </source>
</evidence>
<dbReference type="InterPro" id="IPR023214">
    <property type="entry name" value="HAD_sf"/>
</dbReference>
<dbReference type="NCBIfam" id="TIGR01549">
    <property type="entry name" value="HAD-SF-IA-v1"/>
    <property type="match status" value="1"/>
</dbReference>
<dbReference type="Proteomes" id="UP000320781">
    <property type="component" value="Unassembled WGS sequence"/>
</dbReference>
<dbReference type="Gene3D" id="3.40.50.1000">
    <property type="entry name" value="HAD superfamily/HAD-like"/>
    <property type="match status" value="1"/>
</dbReference>
<accession>A0A523QHK3</accession>
<protein>
    <submittedName>
        <fullName evidence="6">HAD family phosphatase</fullName>
    </submittedName>
</protein>
<evidence type="ECO:0000313" key="6">
    <source>
        <dbReference type="EMBL" id="TES84990.1"/>
    </source>
</evidence>
<keyword evidence="4" id="KW-0460">Magnesium</keyword>
<dbReference type="SUPFAM" id="SSF56784">
    <property type="entry name" value="HAD-like"/>
    <property type="match status" value="1"/>
</dbReference>
<evidence type="ECO:0000313" key="7">
    <source>
        <dbReference type="Proteomes" id="UP000320781"/>
    </source>
</evidence>
<dbReference type="PRINTS" id="PR00413">
    <property type="entry name" value="HADHALOGNASE"/>
</dbReference>
<dbReference type="NCBIfam" id="TIGR01509">
    <property type="entry name" value="HAD-SF-IA-v3"/>
    <property type="match status" value="1"/>
</dbReference>
<dbReference type="InterPro" id="IPR006439">
    <property type="entry name" value="HAD-SF_hydro_IA"/>
</dbReference>
<evidence type="ECO:0000256" key="4">
    <source>
        <dbReference type="ARBA" id="ARBA00022842"/>
    </source>
</evidence>
<dbReference type="GO" id="GO:0003824">
    <property type="term" value="F:catalytic activity"/>
    <property type="evidence" value="ECO:0007669"/>
    <property type="project" value="UniProtKB-ARBA"/>
</dbReference>
<gene>
    <name evidence="6" type="ORF">E3J95_05585</name>
</gene>
<evidence type="ECO:0000256" key="5">
    <source>
        <dbReference type="ARBA" id="ARBA00023277"/>
    </source>
</evidence>
<dbReference type="Pfam" id="PF13419">
    <property type="entry name" value="HAD_2"/>
    <property type="match status" value="1"/>
</dbReference>
<evidence type="ECO:0000256" key="2">
    <source>
        <dbReference type="ARBA" id="ARBA00006171"/>
    </source>
</evidence>
<dbReference type="PANTHER" id="PTHR46193:SF18">
    <property type="entry name" value="HEXITOL PHOSPHATASE B"/>
    <property type="match status" value="1"/>
</dbReference>
<dbReference type="InterPro" id="IPR036412">
    <property type="entry name" value="HAD-like_sf"/>
</dbReference>
<dbReference type="SFLD" id="SFLDG01135">
    <property type="entry name" value="C1.5.6:_HAD__Beta-PGM__Phospha"/>
    <property type="match status" value="1"/>
</dbReference>
<organism evidence="6 7">
    <name type="scientific">Aerophobetes bacterium</name>
    <dbReference type="NCBI Taxonomy" id="2030807"/>
    <lineage>
        <taxon>Bacteria</taxon>
        <taxon>Candidatus Aerophobota</taxon>
    </lineage>
</organism>
<dbReference type="GO" id="GO:0046872">
    <property type="term" value="F:metal ion binding"/>
    <property type="evidence" value="ECO:0007669"/>
    <property type="project" value="UniProtKB-KW"/>
</dbReference>
<sequence>MFKSIIFDMDGVIIDSEPVHFEVEKRLLKDLGVAISDEECHSFVGTASKEMWLHIKDKYKLDESVEELVEVERTTYMDYLLSQENLKPIPGVAELIEELYRKKVKVVVASSASVKNIEIVTRMFNLERFFEVKVSGDEVNKGKPAPDTFLYAAKTIGAEPEECIVIEDSKNGVKAAKSAGMRCIGFKNPNSGRQDLSSADIIINSFSEINYLKLRKIYEEWQKEYRQSMK</sequence>
<evidence type="ECO:0000256" key="1">
    <source>
        <dbReference type="ARBA" id="ARBA00001946"/>
    </source>
</evidence>
<reference evidence="6 7" key="1">
    <citation type="submission" date="2019-03" db="EMBL/GenBank/DDBJ databases">
        <title>Metabolic potential of uncultured bacteria and archaea associated with petroleum seepage in deep-sea sediments.</title>
        <authorList>
            <person name="Dong X."/>
            <person name="Hubert C."/>
        </authorList>
    </citation>
    <scope>NUCLEOTIDE SEQUENCE [LARGE SCALE GENOMIC DNA]</scope>
    <source>
        <strain evidence="6">E44_bin92</strain>
    </source>
</reference>
<dbReference type="CDD" id="cd16423">
    <property type="entry name" value="HAD_BPGM-like"/>
    <property type="match status" value="1"/>
</dbReference>
<dbReference type="PANTHER" id="PTHR46193">
    <property type="entry name" value="6-PHOSPHOGLUCONATE PHOSPHATASE"/>
    <property type="match status" value="1"/>
</dbReference>
<keyword evidence="5" id="KW-0119">Carbohydrate metabolism</keyword>
<dbReference type="EMBL" id="SOKU01000272">
    <property type="protein sequence ID" value="TES84990.1"/>
    <property type="molecule type" value="Genomic_DNA"/>
</dbReference>
<dbReference type="InterPro" id="IPR051600">
    <property type="entry name" value="Beta-PGM-like"/>
</dbReference>
<dbReference type="InterPro" id="IPR023198">
    <property type="entry name" value="PGP-like_dom2"/>
</dbReference>
<dbReference type="Gene3D" id="1.10.150.240">
    <property type="entry name" value="Putative phosphatase, domain 2"/>
    <property type="match status" value="1"/>
</dbReference>